<feature type="region of interest" description="Disordered" evidence="8">
    <location>
        <begin position="125"/>
        <end position="145"/>
    </location>
</feature>
<reference evidence="10 11" key="1">
    <citation type="submission" date="2019-11" db="EMBL/GenBank/DDBJ databases">
        <title>Strigops habroptila (kakapo) genome, bStrHab1, primary haplotype, v2.</title>
        <authorList>
            <person name="Jarvis E.D."/>
            <person name="Howard J."/>
            <person name="Rhie A."/>
            <person name="Phillippy A."/>
            <person name="Korlach J."/>
            <person name="Digby A."/>
            <person name="Iorns D."/>
            <person name="Eason D."/>
            <person name="Robertson B."/>
            <person name="Raemaekers T."/>
            <person name="Howe K."/>
            <person name="Lewin H."/>
            <person name="Damas J."/>
            <person name="Hastie A."/>
            <person name="Tracey A."/>
            <person name="Chow W."/>
            <person name="Fedrigo O."/>
        </authorList>
    </citation>
    <scope>NUCLEOTIDE SEQUENCE [LARGE SCALE GENOMIC DNA]</scope>
</reference>
<dbReference type="GeneTree" id="ENSGT00940000154393"/>
<dbReference type="InterPro" id="IPR027417">
    <property type="entry name" value="P-loop_NTPase"/>
</dbReference>
<reference evidence="10" key="3">
    <citation type="submission" date="2025-09" db="UniProtKB">
        <authorList>
            <consortium name="Ensembl"/>
        </authorList>
    </citation>
    <scope>IDENTIFICATION</scope>
</reference>
<dbReference type="PROSITE" id="PS51717">
    <property type="entry name" value="G_VLIG"/>
    <property type="match status" value="1"/>
</dbReference>
<keyword evidence="6" id="KW-0342">GTP-binding</keyword>
<proteinExistence type="inferred from homology"/>
<organism evidence="10 11">
    <name type="scientific">Strigops habroptila</name>
    <name type="common">Kakapo</name>
    <dbReference type="NCBI Taxonomy" id="2489341"/>
    <lineage>
        <taxon>Eukaryota</taxon>
        <taxon>Metazoa</taxon>
        <taxon>Chordata</taxon>
        <taxon>Craniata</taxon>
        <taxon>Vertebrata</taxon>
        <taxon>Euteleostomi</taxon>
        <taxon>Archelosauria</taxon>
        <taxon>Archosauria</taxon>
        <taxon>Dinosauria</taxon>
        <taxon>Saurischia</taxon>
        <taxon>Theropoda</taxon>
        <taxon>Coelurosauria</taxon>
        <taxon>Aves</taxon>
        <taxon>Neognathae</taxon>
        <taxon>Neoaves</taxon>
        <taxon>Telluraves</taxon>
        <taxon>Australaves</taxon>
        <taxon>Psittaciformes</taxon>
        <taxon>Psittacidae</taxon>
        <taxon>Strigops</taxon>
    </lineage>
</organism>
<evidence type="ECO:0000259" key="9">
    <source>
        <dbReference type="PROSITE" id="PS51717"/>
    </source>
</evidence>
<dbReference type="AlphaFoldDB" id="A0A672UTI2"/>
<dbReference type="GO" id="GO:0005737">
    <property type="term" value="C:cytoplasm"/>
    <property type="evidence" value="ECO:0007669"/>
    <property type="project" value="UniProtKB-SubCell"/>
</dbReference>
<dbReference type="PANTHER" id="PTHR22796">
    <property type="entry name" value="URG4-RELATED"/>
    <property type="match status" value="1"/>
</dbReference>
<keyword evidence="4" id="KW-0963">Cytoplasm</keyword>
<dbReference type="InterPro" id="IPR030383">
    <property type="entry name" value="G_VLIG_dom"/>
</dbReference>
<feature type="region of interest" description="Disordered" evidence="8">
    <location>
        <begin position="735"/>
        <end position="773"/>
    </location>
</feature>
<evidence type="ECO:0000313" key="11">
    <source>
        <dbReference type="Proteomes" id="UP000472266"/>
    </source>
</evidence>
<comment type="similarity">
    <text evidence="3">Belongs to the TRAFAC class dynamin-like GTPase superfamily. Very large inducible GTPase (VLIG) family.</text>
</comment>
<evidence type="ECO:0000256" key="4">
    <source>
        <dbReference type="ARBA" id="ARBA00022490"/>
    </source>
</evidence>
<dbReference type="Proteomes" id="UP000472266">
    <property type="component" value="Chromosome 7"/>
</dbReference>
<keyword evidence="5" id="KW-0547">Nucleotide-binding</keyword>
<comment type="subcellular location">
    <subcellularLocation>
        <location evidence="2">Cytoplasm</location>
    </subcellularLocation>
    <subcellularLocation>
        <location evidence="1">Nucleus</location>
    </subcellularLocation>
</comment>
<evidence type="ECO:0000256" key="8">
    <source>
        <dbReference type="SAM" id="MobiDB-lite"/>
    </source>
</evidence>
<name>A0A672UTI2_STRHB</name>
<dbReference type="Pfam" id="PF25496">
    <property type="entry name" value="URGCP"/>
    <property type="match status" value="2"/>
</dbReference>
<keyword evidence="11" id="KW-1185">Reference proteome</keyword>
<dbReference type="Gene3D" id="3.40.50.300">
    <property type="entry name" value="P-loop containing nucleotide triphosphate hydrolases"/>
    <property type="match status" value="1"/>
</dbReference>
<dbReference type="SUPFAM" id="SSF52540">
    <property type="entry name" value="P-loop containing nucleoside triphosphate hydrolases"/>
    <property type="match status" value="1"/>
</dbReference>
<dbReference type="InParanoid" id="A0A672UTI2"/>
<feature type="compositionally biased region" description="Low complexity" evidence="8">
    <location>
        <begin position="735"/>
        <end position="746"/>
    </location>
</feature>
<reference evidence="10" key="2">
    <citation type="submission" date="2025-08" db="UniProtKB">
        <authorList>
            <consortium name="Ensembl"/>
        </authorList>
    </citation>
    <scope>IDENTIFICATION</scope>
</reference>
<keyword evidence="7" id="KW-0539">Nucleus</keyword>
<dbReference type="PANTHER" id="PTHR22796:SF6">
    <property type="entry name" value="INTERFERON-INDUCED VERY LARGE GTPASE 1-RELATED"/>
    <property type="match status" value="1"/>
</dbReference>
<accession>A0A672UTI2</accession>
<evidence type="ECO:0000256" key="6">
    <source>
        <dbReference type="ARBA" id="ARBA00023134"/>
    </source>
</evidence>
<evidence type="ECO:0000256" key="3">
    <source>
        <dbReference type="ARBA" id="ARBA00006828"/>
    </source>
</evidence>
<evidence type="ECO:0000256" key="2">
    <source>
        <dbReference type="ARBA" id="ARBA00004496"/>
    </source>
</evidence>
<feature type="domain" description="VLIG-type G" evidence="9">
    <location>
        <begin position="598"/>
        <end position="773"/>
    </location>
</feature>
<dbReference type="InterPro" id="IPR057365">
    <property type="entry name" value="URGCP"/>
</dbReference>
<sequence>MPCIPASVGAWRTRDNLKKHNIIKDVEDTFQRIQPSSQSKSKSDSSESEANQAITNQEFLHLLKCLGLESHYPRKMGTEDFHIICKKSLHDTQPSKDNELQFYFLQKLLTVDYRVRYLTCEDESNPGLAPVPKPTEQEHEPLDSFDDFSTDLEEEAPESATRDSRVHPMDLQMAIFHCADDFMRQYISTKLAFCQFALPLLIPNPCTSKIEFPLWSLSQIKKSWKEAEKSGKQARTNSYKTKLIYQAETPIMFFIRIGSSSSSSNCLLMKGVVEISWYCPRGSDDDSFDCCVAFCNLHGDARDHEEQLQFLQEISAVNMALVAKSDQSDKKGMKILRDLRQSQRPSVCLFTEKENVNAELMGGLKKTIGDLVAGSNTLFNLDTCLDKARKHGFLVDEDIDACVTAKEKAKALVKLLKEEKLFEIKSHLLPLQGKLQIELEKSAIRRQQLKQAFPLNQLMKSVLGFLQSQPADTKKYFLHWMKILMDDLSSNRLDELEKEYHLLWSQILPQLLKNLDALSEEINNLSIGLEHILGEVGQIYEALESMNKKDEYFAKLPEIAADLMVSGYPVELMDGDASYVPLRGVSAIFDRLINKLGDKRVFVLSVLGIQSTGKSTLLNAMFGLQFNVSAGKCTRGAFMQLIKVDEKLQLYLDFSYMLVVDTEGLRAIEMANKQSLNHDNELATFVIGIGNMTLINIFGENPVFSPSLPQGSRALEQLVPFRGYARDQSTLGWAGSAPAGGAFPSSQQGRGSVRGLSLEQRAGPCPSSPAASS</sequence>
<dbReference type="GO" id="GO:0005525">
    <property type="term" value="F:GTP binding"/>
    <property type="evidence" value="ECO:0007669"/>
    <property type="project" value="UniProtKB-KW"/>
</dbReference>
<dbReference type="OMA" id="INERHTT"/>
<dbReference type="Pfam" id="PF25683">
    <property type="entry name" value="URGCP_GTPase"/>
    <property type="match status" value="1"/>
</dbReference>
<evidence type="ECO:0000256" key="7">
    <source>
        <dbReference type="ARBA" id="ARBA00023242"/>
    </source>
</evidence>
<evidence type="ECO:0000313" key="10">
    <source>
        <dbReference type="Ensembl" id="ENSSHBP00005017529.1"/>
    </source>
</evidence>
<dbReference type="GO" id="GO:0005634">
    <property type="term" value="C:nucleus"/>
    <property type="evidence" value="ECO:0007669"/>
    <property type="project" value="UniProtKB-SubCell"/>
</dbReference>
<dbReference type="Ensembl" id="ENSSHBT00005020933.1">
    <property type="protein sequence ID" value="ENSSHBP00005017529.1"/>
    <property type="gene ID" value="ENSSHBG00005015164.1"/>
</dbReference>
<evidence type="ECO:0000256" key="5">
    <source>
        <dbReference type="ARBA" id="ARBA00022741"/>
    </source>
</evidence>
<evidence type="ECO:0000256" key="1">
    <source>
        <dbReference type="ARBA" id="ARBA00004123"/>
    </source>
</evidence>
<protein>
    <recommendedName>
        <fullName evidence="9">VLIG-type G domain-containing protein</fullName>
    </recommendedName>
</protein>